<evidence type="ECO:0000313" key="3">
    <source>
        <dbReference type="EMBL" id="UPU46990.1"/>
    </source>
</evidence>
<accession>A0AB38RQK6</accession>
<keyword evidence="2" id="KW-0732">Signal</keyword>
<dbReference type="EMBL" id="CP096568">
    <property type="protein sequence ID" value="UPU46990.1"/>
    <property type="molecule type" value="Genomic_DNA"/>
</dbReference>
<proteinExistence type="predicted"/>
<feature type="region of interest" description="Disordered" evidence="1">
    <location>
        <begin position="32"/>
        <end position="54"/>
    </location>
</feature>
<evidence type="ECO:0008006" key="5">
    <source>
        <dbReference type="Google" id="ProtNLM"/>
    </source>
</evidence>
<reference evidence="4" key="1">
    <citation type="journal article" date="2022" name="Environ. Microbiol.">
        <title>Functional analysis, diversity, and distribution of carbendazim hydrolases MheI and CbmA, responsible for the initial step in carbendazim degradation.</title>
        <authorList>
            <person name="Zhang M."/>
            <person name="Bai X."/>
            <person name="Li Q."/>
            <person name="Zhang L."/>
            <person name="Zhu Q."/>
            <person name="Gao S."/>
            <person name="Ke Z."/>
            <person name="Jiang M."/>
            <person name="Hu J."/>
            <person name="Qiu J."/>
            <person name="Hong Q."/>
        </authorList>
    </citation>
    <scope>NUCLEOTIDE SEQUENCE [LARGE SCALE GENOMIC DNA]</scope>
    <source>
        <strain evidence="4">djl-6</strain>
    </source>
</reference>
<evidence type="ECO:0000313" key="4">
    <source>
        <dbReference type="Proteomes" id="UP000831484"/>
    </source>
</evidence>
<name>A0AB38RQK6_RHOSG</name>
<gene>
    <name evidence="3" type="ORF">M0639_34790</name>
</gene>
<geneLocation type="plasmid" evidence="3 4">
    <name>pdjl-6-5</name>
</geneLocation>
<evidence type="ECO:0000256" key="1">
    <source>
        <dbReference type="SAM" id="MobiDB-lite"/>
    </source>
</evidence>
<sequence length="207" mass="21400">MTHNIFRKTAALTFGLVTATAIVAACGTDGDTYDPAPTSTQQPVLTGPEGSLKSPEQQATEAATAKINEFYAVLASIQNDPAVDINRLDGVAVDPVLAGIKGDITTQRSKGVVSSGAITVLDTSVTRQEAPKDAEGNPIAGEAFVEMRTCVDISALSSTLPDGTSALSPNRAPELAKFTVRNAAWPDASGWRIASQPTKPGTSCDSP</sequence>
<keyword evidence="4" id="KW-1185">Reference proteome</keyword>
<dbReference type="RefSeq" id="WP_064075545.1">
    <property type="nucleotide sequence ID" value="NZ_CP096568.1"/>
</dbReference>
<evidence type="ECO:0000256" key="2">
    <source>
        <dbReference type="SAM" id="SignalP"/>
    </source>
</evidence>
<feature type="chain" id="PRO_5044233703" description="Lipoprotein" evidence="2">
    <location>
        <begin position="25"/>
        <end position="207"/>
    </location>
</feature>
<keyword evidence="3" id="KW-0614">Plasmid</keyword>
<dbReference type="AlphaFoldDB" id="A0AB38RQK6"/>
<dbReference type="Proteomes" id="UP000831484">
    <property type="component" value="Plasmid pdjl-6-5"/>
</dbReference>
<feature type="signal peptide" evidence="2">
    <location>
        <begin position="1"/>
        <end position="24"/>
    </location>
</feature>
<dbReference type="PROSITE" id="PS51257">
    <property type="entry name" value="PROKAR_LIPOPROTEIN"/>
    <property type="match status" value="1"/>
</dbReference>
<organism evidence="3 4">
    <name type="scientific">Rhodococcus qingshengii JCM 15477</name>
    <dbReference type="NCBI Taxonomy" id="1303681"/>
    <lineage>
        <taxon>Bacteria</taxon>
        <taxon>Bacillati</taxon>
        <taxon>Actinomycetota</taxon>
        <taxon>Actinomycetes</taxon>
        <taxon>Mycobacteriales</taxon>
        <taxon>Nocardiaceae</taxon>
        <taxon>Rhodococcus</taxon>
        <taxon>Rhodococcus erythropolis group</taxon>
    </lineage>
</organism>
<protein>
    <recommendedName>
        <fullName evidence="5">Lipoprotein</fullName>
    </recommendedName>
</protein>